<evidence type="ECO:0000313" key="2">
    <source>
        <dbReference type="Proteomes" id="UP000708208"/>
    </source>
</evidence>
<dbReference type="Proteomes" id="UP000708208">
    <property type="component" value="Unassembled WGS sequence"/>
</dbReference>
<dbReference type="EMBL" id="CAJVCH010545650">
    <property type="protein sequence ID" value="CAG7827983.1"/>
    <property type="molecule type" value="Genomic_DNA"/>
</dbReference>
<proteinExistence type="predicted"/>
<dbReference type="AlphaFoldDB" id="A0A8J2PNN9"/>
<keyword evidence="2" id="KW-1185">Reference proteome</keyword>
<organism evidence="1 2">
    <name type="scientific">Allacma fusca</name>
    <dbReference type="NCBI Taxonomy" id="39272"/>
    <lineage>
        <taxon>Eukaryota</taxon>
        <taxon>Metazoa</taxon>
        <taxon>Ecdysozoa</taxon>
        <taxon>Arthropoda</taxon>
        <taxon>Hexapoda</taxon>
        <taxon>Collembola</taxon>
        <taxon>Symphypleona</taxon>
        <taxon>Sminthuridae</taxon>
        <taxon>Allacma</taxon>
    </lineage>
</organism>
<comment type="caution">
    <text evidence="1">The sequence shown here is derived from an EMBL/GenBank/DDBJ whole genome shotgun (WGS) entry which is preliminary data.</text>
</comment>
<gene>
    <name evidence="1" type="ORF">AFUS01_LOCUS37936</name>
</gene>
<accession>A0A8J2PNN9</accession>
<feature type="non-terminal residue" evidence="1">
    <location>
        <position position="79"/>
    </location>
</feature>
<evidence type="ECO:0000313" key="1">
    <source>
        <dbReference type="EMBL" id="CAG7827983.1"/>
    </source>
</evidence>
<protein>
    <submittedName>
        <fullName evidence="1">Uncharacterized protein</fullName>
    </submittedName>
</protein>
<reference evidence="1" key="1">
    <citation type="submission" date="2021-06" db="EMBL/GenBank/DDBJ databases">
        <authorList>
            <person name="Hodson N. C."/>
            <person name="Mongue J. A."/>
            <person name="Jaron S. K."/>
        </authorList>
    </citation>
    <scope>NUCLEOTIDE SEQUENCE</scope>
</reference>
<sequence>LGKDLLTPDVYFRVIATISDYVTLQEEIDQIQLGFDSNSDTLSDVRPDLNNSIRWMKRNVDWMSAQGNAMILWFNENLS</sequence>
<name>A0A8J2PNN9_9HEXA</name>